<proteinExistence type="predicted"/>
<evidence type="ECO:0000313" key="1">
    <source>
        <dbReference type="EMBL" id="KAK5937406.1"/>
    </source>
</evidence>
<accession>A0ABR0R9T7</accession>
<evidence type="ECO:0000313" key="2">
    <source>
        <dbReference type="Proteomes" id="UP001334248"/>
    </source>
</evidence>
<keyword evidence="2" id="KW-1185">Reference proteome</keyword>
<protein>
    <submittedName>
        <fullName evidence="1">Uncharacterized protein</fullName>
    </submittedName>
</protein>
<reference evidence="1 2" key="1">
    <citation type="journal article" date="2023" name="Res Sq">
        <title>Genomic and morphological characterization of Knufia obscura isolated from the Mars 2020 spacecraft assembly facility.</title>
        <authorList>
            <person name="Chander A.M."/>
            <person name="Teixeira M.M."/>
            <person name="Singh N.K."/>
            <person name="Williams M.P."/>
            <person name="Parker C.W."/>
            <person name="Leo P."/>
            <person name="Stajich J.E."/>
            <person name="Torok T."/>
            <person name="Tighe S."/>
            <person name="Mason C.E."/>
            <person name="Venkateswaran K."/>
        </authorList>
    </citation>
    <scope>NUCLEOTIDE SEQUENCE [LARGE SCALE GENOMIC DNA]</scope>
    <source>
        <strain evidence="1 2">CCFEE 5817</strain>
    </source>
</reference>
<dbReference type="EMBL" id="JAVHJV010000017">
    <property type="protein sequence ID" value="KAK5937406.1"/>
    <property type="molecule type" value="Genomic_DNA"/>
</dbReference>
<organism evidence="1 2">
    <name type="scientific">Knufia obscura</name>
    <dbReference type="NCBI Taxonomy" id="1635080"/>
    <lineage>
        <taxon>Eukaryota</taxon>
        <taxon>Fungi</taxon>
        <taxon>Dikarya</taxon>
        <taxon>Ascomycota</taxon>
        <taxon>Pezizomycotina</taxon>
        <taxon>Eurotiomycetes</taxon>
        <taxon>Chaetothyriomycetidae</taxon>
        <taxon>Chaetothyriales</taxon>
        <taxon>Trichomeriaceae</taxon>
        <taxon>Knufia</taxon>
    </lineage>
</organism>
<sequence>MVKTWIQDIPAEIRLKVYKHYFETAIILMHNPATDEHYSLCNRRRPQKNLLNLLLTCKTIKEEAYQTCLKVASYVPTNCCILAEDDTMAYFENISEQLLSQASKAADIENLNRRRSREVYTGSNRSTAIFTKDFQRCKLTNWFRSDTARDADFARELIILGGHHKMQLQFTCRLISAPVLGGHGHLSAPGDSTCITNEEDYRVFSRPNRVIKIMGKTAEGCNKVKDWLVDTKQELVGWDKQSLPCGYRFEILVKGESAG</sequence>
<name>A0ABR0R9T7_9EURO</name>
<dbReference type="GeneID" id="90003862"/>
<dbReference type="Proteomes" id="UP001334248">
    <property type="component" value="Unassembled WGS sequence"/>
</dbReference>
<gene>
    <name evidence="1" type="ORF">PMZ80_010413</name>
</gene>
<dbReference type="RefSeq" id="XP_064725496.1">
    <property type="nucleotide sequence ID" value="XM_064878802.1"/>
</dbReference>
<comment type="caution">
    <text evidence="1">The sequence shown here is derived from an EMBL/GenBank/DDBJ whole genome shotgun (WGS) entry which is preliminary data.</text>
</comment>